<evidence type="ECO:0000313" key="1">
    <source>
        <dbReference type="EMBL" id="CAL1275682.1"/>
    </source>
</evidence>
<feature type="non-terminal residue" evidence="1">
    <location>
        <position position="40"/>
    </location>
</feature>
<gene>
    <name evidence="2" type="ORF">LARSCL_LOCUS22409</name>
    <name evidence="1" type="ORF">LARSCL_LOCUS8232</name>
</gene>
<dbReference type="EMBL" id="CAXIEN010000086">
    <property type="protein sequence ID" value="CAL1275682.1"/>
    <property type="molecule type" value="Genomic_DNA"/>
</dbReference>
<dbReference type="Proteomes" id="UP001497382">
    <property type="component" value="Unassembled WGS sequence"/>
</dbReference>
<name>A0AAV1ZYP8_9ARAC</name>
<dbReference type="AlphaFoldDB" id="A0AAV1ZYP8"/>
<sequence>MTDICFGFKNKKIFAGINLQHGRRFKNGSNSCFLFKFFNK</sequence>
<proteinExistence type="predicted"/>
<evidence type="ECO:0000313" key="2">
    <source>
        <dbReference type="EMBL" id="CAL1301253.1"/>
    </source>
</evidence>
<comment type="caution">
    <text evidence="1">The sequence shown here is derived from an EMBL/GenBank/DDBJ whole genome shotgun (WGS) entry which is preliminary data.</text>
</comment>
<accession>A0AAV1ZYP8</accession>
<dbReference type="EMBL" id="CAXIEN010000644">
    <property type="protein sequence ID" value="CAL1301253.1"/>
    <property type="molecule type" value="Genomic_DNA"/>
</dbReference>
<evidence type="ECO:0000313" key="3">
    <source>
        <dbReference type="Proteomes" id="UP001497382"/>
    </source>
</evidence>
<protein>
    <recommendedName>
        <fullName evidence="4">Ribosomal protein L32</fullName>
    </recommendedName>
</protein>
<reference evidence="1 3" key="1">
    <citation type="submission" date="2024-04" db="EMBL/GenBank/DDBJ databases">
        <authorList>
            <person name="Rising A."/>
            <person name="Reimegard J."/>
            <person name="Sonavane S."/>
            <person name="Akerstrom W."/>
            <person name="Nylinder S."/>
            <person name="Hedman E."/>
            <person name="Kallberg Y."/>
        </authorList>
    </citation>
    <scope>NUCLEOTIDE SEQUENCE [LARGE SCALE GENOMIC DNA]</scope>
</reference>
<organism evidence="1 3">
    <name type="scientific">Larinioides sclopetarius</name>
    <dbReference type="NCBI Taxonomy" id="280406"/>
    <lineage>
        <taxon>Eukaryota</taxon>
        <taxon>Metazoa</taxon>
        <taxon>Ecdysozoa</taxon>
        <taxon>Arthropoda</taxon>
        <taxon>Chelicerata</taxon>
        <taxon>Arachnida</taxon>
        <taxon>Araneae</taxon>
        <taxon>Araneomorphae</taxon>
        <taxon>Entelegynae</taxon>
        <taxon>Araneoidea</taxon>
        <taxon>Araneidae</taxon>
        <taxon>Larinioides</taxon>
    </lineage>
</organism>
<keyword evidence="3" id="KW-1185">Reference proteome</keyword>
<evidence type="ECO:0008006" key="4">
    <source>
        <dbReference type="Google" id="ProtNLM"/>
    </source>
</evidence>